<proteinExistence type="predicted"/>
<evidence type="ECO:0000259" key="1">
    <source>
        <dbReference type="Pfam" id="PF12697"/>
    </source>
</evidence>
<dbReference type="Pfam" id="PF12697">
    <property type="entry name" value="Abhydrolase_6"/>
    <property type="match status" value="1"/>
</dbReference>
<dbReference type="InterPro" id="IPR000073">
    <property type="entry name" value="AB_hydrolase_1"/>
</dbReference>
<feature type="domain" description="AB hydrolase-1" evidence="1">
    <location>
        <begin position="31"/>
        <end position="171"/>
    </location>
</feature>
<name>A0A4Y9SS96_9BURK</name>
<evidence type="ECO:0000313" key="2">
    <source>
        <dbReference type="EMBL" id="TFW29355.1"/>
    </source>
</evidence>
<evidence type="ECO:0000313" key="3">
    <source>
        <dbReference type="Proteomes" id="UP000298438"/>
    </source>
</evidence>
<dbReference type="Proteomes" id="UP000298438">
    <property type="component" value="Unassembled WGS sequence"/>
</dbReference>
<dbReference type="EMBL" id="SPVF01000020">
    <property type="protein sequence ID" value="TFW29355.1"/>
    <property type="molecule type" value="Genomic_DNA"/>
</dbReference>
<keyword evidence="3" id="KW-1185">Reference proteome</keyword>
<dbReference type="InterPro" id="IPR029058">
    <property type="entry name" value="AB_hydrolase_fold"/>
</dbReference>
<organism evidence="2 3">
    <name type="scientific">Zemynaea arenosa</name>
    <dbReference type="NCBI Taxonomy" id="2561931"/>
    <lineage>
        <taxon>Bacteria</taxon>
        <taxon>Pseudomonadati</taxon>
        <taxon>Pseudomonadota</taxon>
        <taxon>Betaproteobacteria</taxon>
        <taxon>Burkholderiales</taxon>
        <taxon>Oxalobacteraceae</taxon>
        <taxon>Telluria group</taxon>
        <taxon>Zemynaea</taxon>
    </lineage>
</organism>
<dbReference type="AlphaFoldDB" id="A0A4Y9SS96"/>
<dbReference type="GO" id="GO:0016787">
    <property type="term" value="F:hydrolase activity"/>
    <property type="evidence" value="ECO:0007669"/>
    <property type="project" value="UniProtKB-KW"/>
</dbReference>
<dbReference type="InterPro" id="IPR010662">
    <property type="entry name" value="RBBP9/YdeN"/>
</dbReference>
<accession>A0A4Y9SS96</accession>
<gene>
    <name evidence="2" type="ORF">E4L96_01620</name>
</gene>
<protein>
    <submittedName>
        <fullName evidence="2">Alpha/beta fold hydrolase</fullName>
    </submittedName>
</protein>
<dbReference type="SUPFAM" id="SSF53474">
    <property type="entry name" value="alpha/beta-Hydrolases"/>
    <property type="match status" value="1"/>
</dbReference>
<dbReference type="OrthoDB" id="5380819at2"/>
<dbReference type="PANTHER" id="PTHR15394:SF3">
    <property type="entry name" value="SERINE HYDROLASE RBBP9"/>
    <property type="match status" value="1"/>
</dbReference>
<sequence>MPRVCACECGHIDLNGKNFDSKMEVAMLKKVLFIQGAGDGAHKEDAKLAESLRHALGDGYEVRYPAMPNDGDASYADLARWLGTELRAIGGPVVLVGHSVGGAVALKWLSENPGKHRVQGAFILAAPFWGGAGWRYDGYQQLELAPEHARALADQLPVFLYHCADDETVPADHLVLYQTLLPKAQASRQPAGGHQFTNDLSRIARDINTQTHG</sequence>
<dbReference type="PANTHER" id="PTHR15394">
    <property type="entry name" value="SERINE HYDROLASE RBBP9"/>
    <property type="match status" value="1"/>
</dbReference>
<comment type="caution">
    <text evidence="2">The sequence shown here is derived from an EMBL/GenBank/DDBJ whole genome shotgun (WGS) entry which is preliminary data.</text>
</comment>
<dbReference type="Gene3D" id="3.40.50.1820">
    <property type="entry name" value="alpha/beta hydrolase"/>
    <property type="match status" value="1"/>
</dbReference>
<reference evidence="2 3" key="1">
    <citation type="submission" date="2019-03" db="EMBL/GenBank/DDBJ databases">
        <title>Draft Genome Sequence of Massilia arenosa sp. nov., a Novel Massilia Species Isolated from a Sandy-loam Maize Soil.</title>
        <authorList>
            <person name="Raths R."/>
            <person name="Peta V."/>
            <person name="Bucking H."/>
        </authorList>
    </citation>
    <scope>NUCLEOTIDE SEQUENCE [LARGE SCALE GENOMIC DNA]</scope>
    <source>
        <strain evidence="2 3">MC02</strain>
    </source>
</reference>
<keyword evidence="2" id="KW-0378">Hydrolase</keyword>